<keyword evidence="1" id="KW-0472">Membrane</keyword>
<protein>
    <submittedName>
        <fullName evidence="3">Uncharacterized protein</fullName>
    </submittedName>
</protein>
<evidence type="ECO:0000313" key="2">
    <source>
        <dbReference type="Proteomes" id="UP000887565"/>
    </source>
</evidence>
<name>A0A915JUF7_ROMCU</name>
<keyword evidence="1" id="KW-0812">Transmembrane</keyword>
<feature type="transmembrane region" description="Helical" evidence="1">
    <location>
        <begin position="67"/>
        <end position="90"/>
    </location>
</feature>
<evidence type="ECO:0000313" key="3">
    <source>
        <dbReference type="WBParaSite" id="nRc.2.0.1.t29896-RA"/>
    </source>
</evidence>
<sequence>MQQSIISNNNNNNAYYYKSSTNEMDDGKSIQCKTQNLSNLILADDKKRSVKDDNSTKKVKVIREQSFHSLLIILTSTLITGLPALLFSVMEFQMLLTLLNGKCCNL</sequence>
<dbReference type="AlphaFoldDB" id="A0A915JUF7"/>
<dbReference type="Proteomes" id="UP000887565">
    <property type="component" value="Unplaced"/>
</dbReference>
<proteinExistence type="predicted"/>
<reference evidence="3" key="1">
    <citation type="submission" date="2022-11" db="UniProtKB">
        <authorList>
            <consortium name="WormBaseParasite"/>
        </authorList>
    </citation>
    <scope>IDENTIFICATION</scope>
</reference>
<keyword evidence="1" id="KW-1133">Transmembrane helix</keyword>
<dbReference type="WBParaSite" id="nRc.2.0.1.t29896-RA">
    <property type="protein sequence ID" value="nRc.2.0.1.t29896-RA"/>
    <property type="gene ID" value="nRc.2.0.1.g29896"/>
</dbReference>
<accession>A0A915JUF7</accession>
<organism evidence="2 3">
    <name type="scientific">Romanomermis culicivorax</name>
    <name type="common">Nematode worm</name>
    <dbReference type="NCBI Taxonomy" id="13658"/>
    <lineage>
        <taxon>Eukaryota</taxon>
        <taxon>Metazoa</taxon>
        <taxon>Ecdysozoa</taxon>
        <taxon>Nematoda</taxon>
        <taxon>Enoplea</taxon>
        <taxon>Dorylaimia</taxon>
        <taxon>Mermithida</taxon>
        <taxon>Mermithoidea</taxon>
        <taxon>Mermithidae</taxon>
        <taxon>Romanomermis</taxon>
    </lineage>
</organism>
<evidence type="ECO:0000256" key="1">
    <source>
        <dbReference type="SAM" id="Phobius"/>
    </source>
</evidence>
<keyword evidence="2" id="KW-1185">Reference proteome</keyword>